<sequence length="618" mass="68033">MTRSFYTQVRPGVASVCADPSATLSKLPFSEQERLFFVRSTGLLDSKASEAFDRITRLASCLLQVPIAAISIVDESRQWFKSRVGIDVSETARNDSFCTCTIESASVLVVEDALTDPRFADSLLVTGDPGIRFYAGVPLHLPSGHALGSLCVIDTQPRKLNDQEIQLLQDLAALAMVQIDLHQMAGRINEVTRLPNRAQLSEDLTNVCLARPGRLDTLLLLEVMSSAQLQSAVRAVGIPPLEAALRTIATILMRSLPEGVDLYHVGETRFAAIYPAAEDRAQDDIAATLLAKISEPFVTDGGITVQLEAHAGLVRYRCNQAETEDALRMATSALHQAEAEQRRWTWYSPGFDMPHKRAFALLRAIPSSLAHGEFRLVYQPKLDLHTARITGVEALARWRHPKFGDVSPAEFVGLMERTTLIHDFTEWVLHKALEQQSIWRAHGIDLTVAVNVSARNLEHPRFLQILRNACALYDAPPQALRLECTENSVMTGTLTAKTLTAVRAMGISISLDDFGVGYSNLSCLHSLPVEILKLDQTLIKPIATDERAFTLIKSLISMGHALGYRMLAEGVETAEVLDLLKHHGCDAAQGYYIARPLEADAIAEFLEVSRGPNLQGMR</sequence>
<dbReference type="InterPro" id="IPR000160">
    <property type="entry name" value="GGDEF_dom"/>
</dbReference>
<dbReference type="SMART" id="SM00052">
    <property type="entry name" value="EAL"/>
    <property type="match status" value="1"/>
</dbReference>
<keyword evidence="4" id="KW-1185">Reference proteome</keyword>
<evidence type="ECO:0000313" key="3">
    <source>
        <dbReference type="EMBL" id="UYG51152.1"/>
    </source>
</evidence>
<dbReference type="Proteomes" id="UP001162800">
    <property type="component" value="Chromosome"/>
</dbReference>
<dbReference type="SUPFAM" id="SSF55073">
    <property type="entry name" value="Nucleotide cyclase"/>
    <property type="match status" value="1"/>
</dbReference>
<dbReference type="SUPFAM" id="SSF55781">
    <property type="entry name" value="GAF domain-like"/>
    <property type="match status" value="1"/>
</dbReference>
<dbReference type="Gene3D" id="3.30.450.40">
    <property type="match status" value="1"/>
</dbReference>
<feature type="domain" description="GGDEF" evidence="2">
    <location>
        <begin position="214"/>
        <end position="349"/>
    </location>
</feature>
<dbReference type="InterPro" id="IPR035919">
    <property type="entry name" value="EAL_sf"/>
</dbReference>
<dbReference type="InterPro" id="IPR043128">
    <property type="entry name" value="Rev_trsase/Diguanyl_cyclase"/>
</dbReference>
<dbReference type="Pfam" id="PF00990">
    <property type="entry name" value="GGDEF"/>
    <property type="match status" value="1"/>
</dbReference>
<dbReference type="InterPro" id="IPR050706">
    <property type="entry name" value="Cyclic-di-GMP_PDE-like"/>
</dbReference>
<feature type="domain" description="EAL" evidence="1">
    <location>
        <begin position="358"/>
        <end position="610"/>
    </location>
</feature>
<evidence type="ECO:0000313" key="4">
    <source>
        <dbReference type="Proteomes" id="UP001162800"/>
    </source>
</evidence>
<dbReference type="EMBL" id="CP106881">
    <property type="protein sequence ID" value="UYG51152.1"/>
    <property type="molecule type" value="Genomic_DNA"/>
</dbReference>
<gene>
    <name evidence="3" type="ORF">M9799_13800</name>
</gene>
<proteinExistence type="predicted"/>
<dbReference type="CDD" id="cd01948">
    <property type="entry name" value="EAL"/>
    <property type="match status" value="1"/>
</dbReference>
<dbReference type="Gene3D" id="3.30.70.270">
    <property type="match status" value="1"/>
</dbReference>
<evidence type="ECO:0000259" key="1">
    <source>
        <dbReference type="PROSITE" id="PS50883"/>
    </source>
</evidence>
<dbReference type="SUPFAM" id="SSF141868">
    <property type="entry name" value="EAL domain-like"/>
    <property type="match status" value="1"/>
</dbReference>
<dbReference type="Pfam" id="PF00563">
    <property type="entry name" value="EAL"/>
    <property type="match status" value="1"/>
</dbReference>
<dbReference type="InterPro" id="IPR029787">
    <property type="entry name" value="Nucleotide_cyclase"/>
</dbReference>
<dbReference type="RefSeq" id="WP_231045046.1">
    <property type="nucleotide sequence ID" value="NZ_CP106881.1"/>
</dbReference>
<dbReference type="InterPro" id="IPR029016">
    <property type="entry name" value="GAF-like_dom_sf"/>
</dbReference>
<dbReference type="Gene3D" id="3.20.20.450">
    <property type="entry name" value="EAL domain"/>
    <property type="match status" value="1"/>
</dbReference>
<dbReference type="Pfam" id="PF01590">
    <property type="entry name" value="GAF"/>
    <property type="match status" value="1"/>
</dbReference>
<evidence type="ECO:0000259" key="2">
    <source>
        <dbReference type="PROSITE" id="PS50887"/>
    </source>
</evidence>
<dbReference type="PROSITE" id="PS50883">
    <property type="entry name" value="EAL"/>
    <property type="match status" value="1"/>
</dbReference>
<dbReference type="PROSITE" id="PS50887">
    <property type="entry name" value="GGDEF"/>
    <property type="match status" value="1"/>
</dbReference>
<reference evidence="3" key="1">
    <citation type="submission" date="2022-09" db="EMBL/GenBank/DDBJ databases">
        <title>The complete genome of Acidovorax sp. 5MLIR.</title>
        <authorList>
            <person name="Liu L."/>
            <person name="Yue J."/>
            <person name="Yang F."/>
            <person name="Yuan J."/>
            <person name="Li L."/>
        </authorList>
    </citation>
    <scope>NUCLEOTIDE SEQUENCE</scope>
    <source>
        <strain evidence="3">5MLIR</strain>
    </source>
</reference>
<dbReference type="SMART" id="SM00065">
    <property type="entry name" value="GAF"/>
    <property type="match status" value="1"/>
</dbReference>
<protein>
    <submittedName>
        <fullName evidence="3">Sensor domain-containing phosphodiesterase</fullName>
    </submittedName>
</protein>
<organism evidence="3 4">
    <name type="scientific">Comamonas endophytica</name>
    <dbReference type="NCBI Taxonomy" id="2949090"/>
    <lineage>
        <taxon>Bacteria</taxon>
        <taxon>Pseudomonadati</taxon>
        <taxon>Pseudomonadota</taxon>
        <taxon>Betaproteobacteria</taxon>
        <taxon>Burkholderiales</taxon>
        <taxon>Comamonadaceae</taxon>
        <taxon>Comamonas</taxon>
    </lineage>
</organism>
<dbReference type="InterPro" id="IPR001633">
    <property type="entry name" value="EAL_dom"/>
</dbReference>
<dbReference type="InterPro" id="IPR003018">
    <property type="entry name" value="GAF"/>
</dbReference>
<dbReference type="SMART" id="SM00267">
    <property type="entry name" value="GGDEF"/>
    <property type="match status" value="1"/>
</dbReference>
<accession>A0ABY6G9A0</accession>
<dbReference type="PANTHER" id="PTHR33121:SF19">
    <property type="entry name" value="CYCLIC DI-GMP PHOSPHODIESTERASE PA2567"/>
    <property type="match status" value="1"/>
</dbReference>
<dbReference type="PANTHER" id="PTHR33121">
    <property type="entry name" value="CYCLIC DI-GMP PHOSPHODIESTERASE PDEF"/>
    <property type="match status" value="1"/>
</dbReference>
<name>A0ABY6G9A0_9BURK</name>